<organism evidence="2 3">
    <name type="scientific">Nocardioides phosphati</name>
    <dbReference type="NCBI Taxonomy" id="1867775"/>
    <lineage>
        <taxon>Bacteria</taxon>
        <taxon>Bacillati</taxon>
        <taxon>Actinomycetota</taxon>
        <taxon>Actinomycetes</taxon>
        <taxon>Propionibacteriales</taxon>
        <taxon>Nocardioidaceae</taxon>
        <taxon>Nocardioides</taxon>
    </lineage>
</organism>
<accession>A0ABQ2N6V2</accession>
<evidence type="ECO:0000313" key="3">
    <source>
        <dbReference type="Proteomes" id="UP000655410"/>
    </source>
</evidence>
<reference evidence="3" key="1">
    <citation type="journal article" date="2019" name="Int. J. Syst. Evol. Microbiol.">
        <title>The Global Catalogue of Microorganisms (GCM) 10K type strain sequencing project: providing services to taxonomists for standard genome sequencing and annotation.</title>
        <authorList>
            <consortium name="The Broad Institute Genomics Platform"/>
            <consortium name="The Broad Institute Genome Sequencing Center for Infectious Disease"/>
            <person name="Wu L."/>
            <person name="Ma J."/>
        </authorList>
    </citation>
    <scope>NUCLEOTIDE SEQUENCE [LARGE SCALE GENOMIC DNA]</scope>
    <source>
        <strain evidence="3">CGMCC 4.7371</strain>
    </source>
</reference>
<protein>
    <recommendedName>
        <fullName evidence="1">Peptidase M15C domain-containing protein</fullName>
    </recommendedName>
</protein>
<dbReference type="InterPro" id="IPR039561">
    <property type="entry name" value="Peptidase_M15C"/>
</dbReference>
<dbReference type="Pfam" id="PF13539">
    <property type="entry name" value="Peptidase_M15_4"/>
    <property type="match status" value="1"/>
</dbReference>
<dbReference type="Proteomes" id="UP000655410">
    <property type="component" value="Unassembled WGS sequence"/>
</dbReference>
<keyword evidence="3" id="KW-1185">Reference proteome</keyword>
<dbReference type="EMBL" id="BMNI01000001">
    <property type="protein sequence ID" value="GGO86592.1"/>
    <property type="molecule type" value="Genomic_DNA"/>
</dbReference>
<sequence>MTRYAAILIDKLSGRYDRAPRLLLRQVQASALARDIITLTEVAGWRRRRALRKVPGFTVLQDTKHGDAAEVAMLVRDSVWRVLHWEARVIGPDLGPGGRVIALFAVLEHVDTGLIYLVSDAHLPATVEGQWDSPRAAAYRAAVQQYRVAHNRLAVLYRPGAVDAFADWNLNLHKPRTQQWVAAAWPELKAPTTLPSGGTHAGGRLIDWFIGRGRHVDSWRILPPNPASDHRGIRVTLHAPVKARPPKKEPLMSTSQNHWPALASDSTKLYTWVIPARSGDFTLRLRNGSAGFLLAHYALWFADVVEPVLAKTLDDWGYAYRTVRGYSTTLSNHASGTAMDLNATTHPLGKVGTFKPWQVVKIHARLVLYRGCLRWGGDYTARKDEMHTEINRDLPTCERRARALMTSPRGKRLLAANPTQKAVIES</sequence>
<name>A0ABQ2N6V2_9ACTN</name>
<evidence type="ECO:0000313" key="2">
    <source>
        <dbReference type="EMBL" id="GGO86592.1"/>
    </source>
</evidence>
<dbReference type="SUPFAM" id="SSF55166">
    <property type="entry name" value="Hedgehog/DD-peptidase"/>
    <property type="match status" value="1"/>
</dbReference>
<evidence type="ECO:0000259" key="1">
    <source>
        <dbReference type="Pfam" id="PF13539"/>
    </source>
</evidence>
<dbReference type="SUPFAM" id="SSF56219">
    <property type="entry name" value="DNase I-like"/>
    <property type="match status" value="1"/>
</dbReference>
<proteinExistence type="predicted"/>
<dbReference type="InterPro" id="IPR009045">
    <property type="entry name" value="Zn_M74/Hedgehog-like"/>
</dbReference>
<dbReference type="Gene3D" id="3.30.1380.10">
    <property type="match status" value="1"/>
</dbReference>
<comment type="caution">
    <text evidence="2">The sequence shown here is derived from an EMBL/GenBank/DDBJ whole genome shotgun (WGS) entry which is preliminary data.</text>
</comment>
<gene>
    <name evidence="2" type="ORF">GCM10011584_09280</name>
</gene>
<dbReference type="Gene3D" id="3.60.10.10">
    <property type="entry name" value="Endonuclease/exonuclease/phosphatase"/>
    <property type="match status" value="1"/>
</dbReference>
<dbReference type="RefSeq" id="WP_188782766.1">
    <property type="nucleotide sequence ID" value="NZ_BMNI01000001.1"/>
</dbReference>
<feature type="domain" description="Peptidase M15C" evidence="1">
    <location>
        <begin position="327"/>
        <end position="390"/>
    </location>
</feature>
<dbReference type="InterPro" id="IPR036691">
    <property type="entry name" value="Endo/exonu/phosph_ase_sf"/>
</dbReference>